<gene>
    <name evidence="1" type="ORF">FUAX_50930</name>
</gene>
<organism evidence="1 2">
    <name type="scientific">Fulvitalea axinellae</name>
    <dbReference type="NCBI Taxonomy" id="1182444"/>
    <lineage>
        <taxon>Bacteria</taxon>
        <taxon>Pseudomonadati</taxon>
        <taxon>Bacteroidota</taxon>
        <taxon>Cytophagia</taxon>
        <taxon>Cytophagales</taxon>
        <taxon>Persicobacteraceae</taxon>
        <taxon>Fulvitalea</taxon>
    </lineage>
</organism>
<keyword evidence="2" id="KW-1185">Reference proteome</keyword>
<protein>
    <submittedName>
        <fullName evidence="1">Uncharacterized protein</fullName>
    </submittedName>
</protein>
<evidence type="ECO:0000313" key="1">
    <source>
        <dbReference type="EMBL" id="BDD12661.1"/>
    </source>
</evidence>
<proteinExistence type="predicted"/>
<sequence>MKSDLLIEKNDFIEERFAEMNTRYKGFGKDLYLKIKDELPEVFEGLKFYQRIKHQIEDSYAIFNDKTTPFAIQLDPLCEVIVLWNHTLQIEIGIVPSILRTSKVDF</sequence>
<evidence type="ECO:0000313" key="2">
    <source>
        <dbReference type="Proteomes" id="UP001348817"/>
    </source>
</evidence>
<accession>A0AAU9CUG1</accession>
<geneLocation type="plasmid" evidence="1 2">
    <name>pFA5</name>
</geneLocation>
<dbReference type="AlphaFoldDB" id="A0AAU9CUG1"/>
<dbReference type="KEGG" id="fax:FUAX_50930"/>
<reference evidence="1 2" key="1">
    <citation type="submission" date="2021-12" db="EMBL/GenBank/DDBJ databases">
        <title>Genome sequencing of bacteria with rrn-lacking chromosome and rrn-plasmid.</title>
        <authorList>
            <person name="Anda M."/>
            <person name="Iwasaki W."/>
        </authorList>
    </citation>
    <scope>NUCLEOTIDE SEQUENCE [LARGE SCALE GENOMIC DNA]</scope>
    <source>
        <strain evidence="1 2">DSM 100852</strain>
        <plasmid evidence="1 2">pFA5</plasmid>
    </source>
</reference>
<dbReference type="Proteomes" id="UP001348817">
    <property type="component" value="Plasmid pFA5"/>
</dbReference>
<keyword evidence="1" id="KW-0614">Plasmid</keyword>
<dbReference type="RefSeq" id="WP_338395807.1">
    <property type="nucleotide sequence ID" value="NZ_AP025319.1"/>
</dbReference>
<dbReference type="EMBL" id="AP025319">
    <property type="protein sequence ID" value="BDD12661.1"/>
    <property type="molecule type" value="Genomic_DNA"/>
</dbReference>
<name>A0AAU9CUG1_9BACT</name>